<dbReference type="AlphaFoldDB" id="A0A0F8X2W1"/>
<comment type="caution">
    <text evidence="1">The sequence shown here is derived from an EMBL/GenBank/DDBJ whole genome shotgun (WGS) entry which is preliminary data.</text>
</comment>
<name>A0A0F8X2W1_9ZZZZ</name>
<proteinExistence type="predicted"/>
<sequence length="52" mass="6067">MRSLLLWLHNWLGNVLGNSADDHLDRCECWWAGHEEAKDTVADWFVSEKDVP</sequence>
<dbReference type="EMBL" id="LAZR01061527">
    <property type="protein sequence ID" value="KKK63412.1"/>
    <property type="molecule type" value="Genomic_DNA"/>
</dbReference>
<reference evidence="1" key="1">
    <citation type="journal article" date="2015" name="Nature">
        <title>Complex archaea that bridge the gap between prokaryotes and eukaryotes.</title>
        <authorList>
            <person name="Spang A."/>
            <person name="Saw J.H."/>
            <person name="Jorgensen S.L."/>
            <person name="Zaremba-Niedzwiedzka K."/>
            <person name="Martijn J."/>
            <person name="Lind A.E."/>
            <person name="van Eijk R."/>
            <person name="Schleper C."/>
            <person name="Guy L."/>
            <person name="Ettema T.J."/>
        </authorList>
    </citation>
    <scope>NUCLEOTIDE SEQUENCE</scope>
</reference>
<organism evidence="1">
    <name type="scientific">marine sediment metagenome</name>
    <dbReference type="NCBI Taxonomy" id="412755"/>
    <lineage>
        <taxon>unclassified sequences</taxon>
        <taxon>metagenomes</taxon>
        <taxon>ecological metagenomes</taxon>
    </lineage>
</organism>
<evidence type="ECO:0000313" key="1">
    <source>
        <dbReference type="EMBL" id="KKK63412.1"/>
    </source>
</evidence>
<gene>
    <name evidence="1" type="ORF">LCGC14_2994550</name>
</gene>
<protein>
    <submittedName>
        <fullName evidence="1">Uncharacterized protein</fullName>
    </submittedName>
</protein>
<accession>A0A0F8X2W1</accession>